<sequence length="135" mass="14724">MSTSDPHSVTTSLNLALPPRQQGIPHQASGRLESTTQGKRRQADSKKKCVKTKRGNPLFDKAIRSILFILDDIDAAGIEEYLTSRASRTWAESDMEQTGKTWRENLGKSTPSTGNGGNDLSPASSHSKAGRTQRD</sequence>
<evidence type="ECO:0000313" key="2">
    <source>
        <dbReference type="EMBL" id="BCS88159.1"/>
    </source>
</evidence>
<evidence type="ECO:0000256" key="1">
    <source>
        <dbReference type="SAM" id="MobiDB-lite"/>
    </source>
</evidence>
<dbReference type="EMBL" id="AP024485">
    <property type="protein sequence ID" value="BCS88159.1"/>
    <property type="molecule type" value="Genomic_DNA"/>
</dbReference>
<accession>A0ABM7P3D1</accession>
<name>A0ABM7P3D1_9BACT</name>
<proteinExistence type="predicted"/>
<protein>
    <submittedName>
        <fullName evidence="2">Uncharacterized protein</fullName>
    </submittedName>
</protein>
<feature type="region of interest" description="Disordered" evidence="1">
    <location>
        <begin position="1"/>
        <end position="55"/>
    </location>
</feature>
<gene>
    <name evidence="2" type="ORF">PSDVSF_14010</name>
</gene>
<feature type="compositionally biased region" description="Polar residues" evidence="1">
    <location>
        <begin position="1"/>
        <end position="14"/>
    </location>
</feature>
<organism evidence="2 3">
    <name type="scientific">Pseudodesulfovibrio sediminis</name>
    <dbReference type="NCBI Taxonomy" id="2810563"/>
    <lineage>
        <taxon>Bacteria</taxon>
        <taxon>Pseudomonadati</taxon>
        <taxon>Thermodesulfobacteriota</taxon>
        <taxon>Desulfovibrionia</taxon>
        <taxon>Desulfovibrionales</taxon>
        <taxon>Desulfovibrionaceae</taxon>
    </lineage>
</organism>
<dbReference type="Proteomes" id="UP001053296">
    <property type="component" value="Chromosome"/>
</dbReference>
<keyword evidence="3" id="KW-1185">Reference proteome</keyword>
<evidence type="ECO:0000313" key="3">
    <source>
        <dbReference type="Proteomes" id="UP001053296"/>
    </source>
</evidence>
<reference evidence="2" key="1">
    <citation type="journal article" date="2022" name="Arch. Microbiol.">
        <title>Pseudodesulfovibrio sediminis sp. nov., a mesophilic and neutrophilic sulfate-reducing bacterium isolated from sediment of a brackish lake.</title>
        <authorList>
            <person name="Takahashi A."/>
            <person name="Kojima H."/>
            <person name="Watanabe M."/>
            <person name="Fukui M."/>
        </authorList>
    </citation>
    <scope>NUCLEOTIDE SEQUENCE</scope>
    <source>
        <strain evidence="2">SF6</strain>
    </source>
</reference>
<feature type="region of interest" description="Disordered" evidence="1">
    <location>
        <begin position="85"/>
        <end position="135"/>
    </location>
</feature>